<proteinExistence type="predicted"/>
<dbReference type="InterPro" id="IPR003386">
    <property type="entry name" value="LACT/PDAT_acylTrfase"/>
</dbReference>
<dbReference type="HOGENOM" id="CLU_663681_0_0_6"/>
<dbReference type="PANTHER" id="PTHR11440">
    <property type="entry name" value="LECITHIN-CHOLESTEROL ACYLTRANSFERASE-RELATED"/>
    <property type="match status" value="1"/>
</dbReference>
<dbReference type="Gene3D" id="3.40.50.1820">
    <property type="entry name" value="alpha/beta hydrolase"/>
    <property type="match status" value="1"/>
</dbReference>
<dbReference type="Proteomes" id="UP000005012">
    <property type="component" value="Chromosome"/>
</dbReference>
<organism evidence="1 2">
    <name type="scientific">Providencia stuartii (strain MRSN 2154)</name>
    <dbReference type="NCBI Taxonomy" id="1157951"/>
    <lineage>
        <taxon>Bacteria</taxon>
        <taxon>Pseudomonadati</taxon>
        <taxon>Pseudomonadota</taxon>
        <taxon>Gammaproteobacteria</taxon>
        <taxon>Enterobacterales</taxon>
        <taxon>Morganellaceae</taxon>
        <taxon>Providencia</taxon>
    </lineage>
</organism>
<accession>A0A140NGG9</accession>
<dbReference type="GO" id="GO:0006629">
    <property type="term" value="P:lipid metabolic process"/>
    <property type="evidence" value="ECO:0007669"/>
    <property type="project" value="InterPro"/>
</dbReference>
<sequence length="416" mass="47624">MPLNRGWSYLRAQSIATQLRRAKLNDKSPNLPIIYLPGILGSKLFDRSKQAFIWGDYRGVFTKSDYEYQAPSPDTPCNILATEQLHEFTIVPKLITTLVTQELKDVLHVGLGYREGQDLFFLAHDWRADHRELVTILDAEINRIKTLFGDKQKCIIIAQSASNLAVRYWLRQTSEENRQLIAKWYAFGPPWEGTFHAWSMMETGYYAGSRCFYGFSPDDIAGYPSAYQLLPANPTVIDHHGKAIEPFDIYDADCWQRLRIGPYKTSIVSEQCQRVRDNLASYLHSAKTFNHAVSGVCPHEQSVPQVWYLSDNNTALTAAIWARDRWYLKAKEIKRDFAHLADKTLAKGDDHLPLAGLLKHRCGPIVRDNYQQPWGESFVFISQASTHRALINHTPNLRSLAFDIATTRRLHRDKAA</sequence>
<evidence type="ECO:0008006" key="3">
    <source>
        <dbReference type="Google" id="ProtNLM"/>
    </source>
</evidence>
<dbReference type="InterPro" id="IPR029058">
    <property type="entry name" value="AB_hydrolase_fold"/>
</dbReference>
<dbReference type="OrthoDB" id="9814331at2"/>
<dbReference type="GO" id="GO:0008374">
    <property type="term" value="F:O-acyltransferase activity"/>
    <property type="evidence" value="ECO:0007669"/>
    <property type="project" value="InterPro"/>
</dbReference>
<evidence type="ECO:0000313" key="1">
    <source>
        <dbReference type="EMBL" id="AFH92215.1"/>
    </source>
</evidence>
<dbReference type="KEGG" id="psi:S70_01595"/>
<dbReference type="AlphaFoldDB" id="A0A140NGG9"/>
<protein>
    <recommendedName>
        <fullName evidence="3">Lecithin:cholesterol acyltransferase</fullName>
    </recommendedName>
</protein>
<dbReference type="PATRIC" id="fig|1157951.4.peg.320"/>
<reference evidence="2" key="2">
    <citation type="submission" date="2012-04" db="EMBL/GenBank/DDBJ databases">
        <title>Complete genome sequence of Providencia stuartii clinical isolate MRSN 2154.</title>
        <authorList>
            <person name="Clifford R.J."/>
            <person name="Hang J."/>
            <person name="Riley M.C."/>
            <person name="Onmus-Leone F."/>
            <person name="Kuschner R.A."/>
            <person name="Lesho E.P."/>
            <person name="Waterman P.E."/>
        </authorList>
    </citation>
    <scope>NUCLEOTIDE SEQUENCE [LARGE SCALE GENOMIC DNA]</scope>
    <source>
        <strain evidence="2">MRSN 2154</strain>
    </source>
</reference>
<name>A0A140NGG9_PROSM</name>
<reference evidence="1 2" key="1">
    <citation type="journal article" date="2012" name="J. Bacteriol.">
        <title>Complete Genome Sequence of Providencia stuartii Clinical Isolate MRSN 2154.</title>
        <authorList>
            <person name="Clifford R.J."/>
            <person name="Hang J."/>
            <person name="Riley M.C."/>
            <person name="Onmus-Leone F."/>
            <person name="Kuschner R.A."/>
            <person name="Lesho E.P."/>
            <person name="Waterman P.E."/>
        </authorList>
    </citation>
    <scope>NUCLEOTIDE SEQUENCE [LARGE SCALE GENOMIC DNA]</scope>
    <source>
        <strain evidence="1 2">MRSN 2154</strain>
    </source>
</reference>
<dbReference type="EMBL" id="CP003488">
    <property type="protein sequence ID" value="AFH92215.1"/>
    <property type="molecule type" value="Genomic_DNA"/>
</dbReference>
<dbReference type="GeneID" id="93518946"/>
<dbReference type="RefSeq" id="WP_004920818.1">
    <property type="nucleotide sequence ID" value="NC_017731.1"/>
</dbReference>
<gene>
    <name evidence="1" type="ordered locus">S70_01595</name>
</gene>
<dbReference type="Pfam" id="PF02450">
    <property type="entry name" value="LCAT"/>
    <property type="match status" value="1"/>
</dbReference>
<evidence type="ECO:0000313" key="2">
    <source>
        <dbReference type="Proteomes" id="UP000005012"/>
    </source>
</evidence>